<protein>
    <submittedName>
        <fullName evidence="2">Aldehyde ferredoxin oxidoreductase</fullName>
    </submittedName>
</protein>
<dbReference type="InterPro" id="IPR001203">
    <property type="entry name" value="OxRdtase_Ald_Fedxn_C"/>
</dbReference>
<dbReference type="InterPro" id="IPR013985">
    <property type="entry name" value="Ald_Fedxn_OxRdtase_dom3"/>
</dbReference>
<name>A0ABR7BT35_9ACTN</name>
<dbReference type="Proteomes" id="UP000622448">
    <property type="component" value="Unassembled WGS sequence"/>
</dbReference>
<reference evidence="2 3" key="1">
    <citation type="submission" date="2020-08" db="EMBL/GenBank/DDBJ databases">
        <title>Genome public.</title>
        <authorList>
            <person name="Liu C."/>
            <person name="Sun Q."/>
        </authorList>
    </citation>
    <scope>NUCLEOTIDE SEQUENCE [LARGE SCALE GENOMIC DNA]</scope>
    <source>
        <strain evidence="2 3">NSJ-70</strain>
    </source>
</reference>
<dbReference type="RefSeq" id="WP_301332070.1">
    <property type="nucleotide sequence ID" value="NZ_JACOOA010000004.1"/>
</dbReference>
<accession>A0ABR7BT35</accession>
<evidence type="ECO:0000313" key="3">
    <source>
        <dbReference type="Proteomes" id="UP000622448"/>
    </source>
</evidence>
<comment type="caution">
    <text evidence="2">The sequence shown here is derived from an EMBL/GenBank/DDBJ whole genome shotgun (WGS) entry which is preliminary data.</text>
</comment>
<feature type="non-terminal residue" evidence="2">
    <location>
        <position position="1"/>
    </location>
</feature>
<dbReference type="Pfam" id="PF01314">
    <property type="entry name" value="AFOR_C"/>
    <property type="match status" value="1"/>
</dbReference>
<dbReference type="Gene3D" id="1.10.599.10">
    <property type="entry name" value="Aldehyde Ferredoxin Oxidoreductase Protein, subunit A, domain 3"/>
    <property type="match status" value="1"/>
</dbReference>
<feature type="domain" description="Aldehyde ferredoxin oxidoreductase C-terminal" evidence="1">
    <location>
        <begin position="1"/>
        <end position="96"/>
    </location>
</feature>
<gene>
    <name evidence="2" type="ORF">H8S61_11195</name>
</gene>
<dbReference type="SUPFAM" id="SSF48310">
    <property type="entry name" value="Aldehyde ferredoxin oxidoreductase, C-terminal domains"/>
    <property type="match status" value="1"/>
</dbReference>
<proteinExistence type="predicted"/>
<dbReference type="InterPro" id="IPR036021">
    <property type="entry name" value="Tungsten_al_ferr_oxy-like_C"/>
</dbReference>
<evidence type="ECO:0000259" key="1">
    <source>
        <dbReference type="Pfam" id="PF01314"/>
    </source>
</evidence>
<dbReference type="EMBL" id="JACOOA010000004">
    <property type="protein sequence ID" value="MBC5584751.1"/>
    <property type="molecule type" value="Genomic_DNA"/>
</dbReference>
<keyword evidence="3" id="KW-1185">Reference proteome</keyword>
<evidence type="ECO:0000313" key="2">
    <source>
        <dbReference type="EMBL" id="MBC5584751.1"/>
    </source>
</evidence>
<organism evidence="2 3">
    <name type="scientific">Eggerthella hominis</name>
    <dbReference type="NCBI Taxonomy" id="2763043"/>
    <lineage>
        <taxon>Bacteria</taxon>
        <taxon>Bacillati</taxon>
        <taxon>Actinomycetota</taxon>
        <taxon>Coriobacteriia</taxon>
        <taxon>Eggerthellales</taxon>
        <taxon>Eggerthellaceae</taxon>
        <taxon>Eggerthella</taxon>
    </lineage>
</organism>
<sequence length="111" mass="12443">DDLYQAGAKIMTLQRANTVRGMTKDDGTMGENDMRNVHDTMCAWTFDHDPDKQPFTEGTIKMDRDDFQTALGMVYDTFGWDHEKGCPTAACLDQYGMADVKEELDGLGLLP</sequence>